<feature type="transmembrane region" description="Helical" evidence="10">
    <location>
        <begin position="198"/>
        <end position="221"/>
    </location>
</feature>
<keyword evidence="4" id="KW-1003">Cell membrane</keyword>
<dbReference type="Gene3D" id="3.30.565.10">
    <property type="entry name" value="Histidine kinase-like ATPase, C-terminal domain"/>
    <property type="match status" value="1"/>
</dbReference>
<evidence type="ECO:0000256" key="5">
    <source>
        <dbReference type="ARBA" id="ARBA00022553"/>
    </source>
</evidence>
<dbReference type="GO" id="GO:0000155">
    <property type="term" value="F:phosphorelay sensor kinase activity"/>
    <property type="evidence" value="ECO:0007669"/>
    <property type="project" value="InterPro"/>
</dbReference>
<dbReference type="CDD" id="cd00075">
    <property type="entry name" value="HATPase"/>
    <property type="match status" value="1"/>
</dbReference>
<comment type="subcellular location">
    <subcellularLocation>
        <location evidence="2">Cell membrane</location>
        <topology evidence="2">Multi-pass membrane protein</topology>
    </subcellularLocation>
</comment>
<feature type="transmembrane region" description="Helical" evidence="10">
    <location>
        <begin position="32"/>
        <end position="53"/>
    </location>
</feature>
<evidence type="ECO:0000256" key="9">
    <source>
        <dbReference type="ARBA" id="ARBA00022840"/>
    </source>
</evidence>
<dbReference type="SUPFAM" id="SSF55874">
    <property type="entry name" value="ATPase domain of HSP90 chaperone/DNA topoisomerase II/histidine kinase"/>
    <property type="match status" value="1"/>
</dbReference>
<dbReference type="PANTHER" id="PTHR44936">
    <property type="entry name" value="SENSOR PROTEIN CREC"/>
    <property type="match status" value="1"/>
</dbReference>
<dbReference type="Pfam" id="PF02518">
    <property type="entry name" value="HATPase_c"/>
    <property type="match status" value="1"/>
</dbReference>
<keyword evidence="7" id="KW-0547">Nucleotide-binding</keyword>
<dbReference type="PRINTS" id="PR00344">
    <property type="entry name" value="BCTRLSENSOR"/>
</dbReference>
<dbReference type="Pfam" id="PF00672">
    <property type="entry name" value="HAMP"/>
    <property type="match status" value="1"/>
</dbReference>
<dbReference type="SMART" id="SM00304">
    <property type="entry name" value="HAMP"/>
    <property type="match status" value="1"/>
</dbReference>
<evidence type="ECO:0000256" key="1">
    <source>
        <dbReference type="ARBA" id="ARBA00000085"/>
    </source>
</evidence>
<evidence type="ECO:0000256" key="4">
    <source>
        <dbReference type="ARBA" id="ARBA00022475"/>
    </source>
</evidence>
<evidence type="ECO:0000256" key="3">
    <source>
        <dbReference type="ARBA" id="ARBA00012438"/>
    </source>
</evidence>
<dbReference type="Pfam" id="PF00512">
    <property type="entry name" value="HisKA"/>
    <property type="match status" value="1"/>
</dbReference>
<dbReference type="InterPro" id="IPR003660">
    <property type="entry name" value="HAMP_dom"/>
</dbReference>
<reference evidence="13 14" key="1">
    <citation type="journal article" date="2012" name="J. Bacteriol.">
        <title>Genome sequence of the pathogenic Herbaspirillum seropedicae strain Os34, isolated from rice roots.</title>
        <authorList>
            <person name="Ye W."/>
            <person name="Ye S."/>
            <person name="Liu J."/>
            <person name="Chang S."/>
            <person name="Chen M."/>
            <person name="Zhu B."/>
            <person name="Guo L."/>
            <person name="An Q."/>
        </authorList>
    </citation>
    <scope>NUCLEOTIDE SEQUENCE [LARGE SCALE GENOMIC DNA]</scope>
    <source>
        <strain evidence="13 14">Os34</strain>
    </source>
</reference>
<dbReference type="InterPro" id="IPR004358">
    <property type="entry name" value="Sig_transdc_His_kin-like_C"/>
</dbReference>
<dbReference type="RefSeq" id="WP_017452793.1">
    <property type="nucleotide sequence ID" value="NZ_CP008956.1"/>
</dbReference>
<evidence type="ECO:0000256" key="7">
    <source>
        <dbReference type="ARBA" id="ARBA00022741"/>
    </source>
</evidence>
<evidence type="ECO:0000313" key="14">
    <source>
        <dbReference type="Proteomes" id="UP000501648"/>
    </source>
</evidence>
<keyword evidence="10" id="KW-0472">Membrane</keyword>
<protein>
    <recommendedName>
        <fullName evidence="3">histidine kinase</fullName>
        <ecNumber evidence="3">2.7.13.3</ecNumber>
    </recommendedName>
</protein>
<comment type="catalytic activity">
    <reaction evidence="1">
        <text>ATP + protein L-histidine = ADP + protein N-phospho-L-histidine.</text>
        <dbReference type="EC" id="2.7.13.3"/>
    </reaction>
</comment>
<dbReference type="SUPFAM" id="SSF47384">
    <property type="entry name" value="Homodimeric domain of signal transducing histidine kinase"/>
    <property type="match status" value="1"/>
</dbReference>
<evidence type="ECO:0000259" key="11">
    <source>
        <dbReference type="PROSITE" id="PS50109"/>
    </source>
</evidence>
<evidence type="ECO:0000256" key="6">
    <source>
        <dbReference type="ARBA" id="ARBA00022679"/>
    </source>
</evidence>
<keyword evidence="6" id="KW-0808">Transferase</keyword>
<dbReference type="InterPro" id="IPR005467">
    <property type="entry name" value="His_kinase_dom"/>
</dbReference>
<dbReference type="InterPro" id="IPR003594">
    <property type="entry name" value="HATPase_dom"/>
</dbReference>
<dbReference type="CDD" id="cd06225">
    <property type="entry name" value="HAMP"/>
    <property type="match status" value="1"/>
</dbReference>
<dbReference type="SMART" id="SM00387">
    <property type="entry name" value="HATPase_c"/>
    <property type="match status" value="1"/>
</dbReference>
<keyword evidence="8 13" id="KW-0418">Kinase</keyword>
<dbReference type="InterPro" id="IPR003661">
    <property type="entry name" value="HisK_dim/P_dom"/>
</dbReference>
<evidence type="ECO:0000256" key="10">
    <source>
        <dbReference type="SAM" id="Phobius"/>
    </source>
</evidence>
<accession>A0A6M4A0T7</accession>
<dbReference type="AlphaFoldDB" id="A0A6M4A0T7"/>
<dbReference type="PROSITE" id="PS50885">
    <property type="entry name" value="HAMP"/>
    <property type="match status" value="1"/>
</dbReference>
<evidence type="ECO:0000313" key="13">
    <source>
        <dbReference type="EMBL" id="QJQ03750.1"/>
    </source>
</evidence>
<dbReference type="EC" id="2.7.13.3" evidence="3"/>
<organism evidence="13 14">
    <name type="scientific">Herbaspirillum rubrisubalbicans Os34</name>
    <dbReference type="NCBI Taxonomy" id="1235827"/>
    <lineage>
        <taxon>Bacteria</taxon>
        <taxon>Pseudomonadati</taxon>
        <taxon>Pseudomonadota</taxon>
        <taxon>Betaproteobacteria</taxon>
        <taxon>Burkholderiales</taxon>
        <taxon>Oxalobacteraceae</taxon>
        <taxon>Herbaspirillum</taxon>
    </lineage>
</organism>
<dbReference type="PANTHER" id="PTHR44936:SF10">
    <property type="entry name" value="SENSOR PROTEIN RSTB"/>
    <property type="match status" value="1"/>
</dbReference>
<keyword evidence="9" id="KW-0067">ATP-binding</keyword>
<dbReference type="GO" id="GO:0005886">
    <property type="term" value="C:plasma membrane"/>
    <property type="evidence" value="ECO:0007669"/>
    <property type="project" value="UniProtKB-SubCell"/>
</dbReference>
<evidence type="ECO:0000256" key="2">
    <source>
        <dbReference type="ARBA" id="ARBA00004651"/>
    </source>
</evidence>
<gene>
    <name evidence="13" type="ORF">C798_26960</name>
</gene>
<dbReference type="SMART" id="SM00388">
    <property type="entry name" value="HisKA"/>
    <property type="match status" value="1"/>
</dbReference>
<dbReference type="PROSITE" id="PS50109">
    <property type="entry name" value="HIS_KIN"/>
    <property type="match status" value="1"/>
</dbReference>
<dbReference type="InterPro" id="IPR036097">
    <property type="entry name" value="HisK_dim/P_sf"/>
</dbReference>
<evidence type="ECO:0000256" key="8">
    <source>
        <dbReference type="ARBA" id="ARBA00022777"/>
    </source>
</evidence>
<dbReference type="EMBL" id="CP008956">
    <property type="protein sequence ID" value="QJQ03750.1"/>
    <property type="molecule type" value="Genomic_DNA"/>
</dbReference>
<dbReference type="Gene3D" id="6.10.340.10">
    <property type="match status" value="1"/>
</dbReference>
<keyword evidence="5" id="KW-0597">Phosphoprotein</keyword>
<dbReference type="Gene3D" id="1.10.287.130">
    <property type="match status" value="1"/>
</dbReference>
<proteinExistence type="predicted"/>
<dbReference type="CDD" id="cd00082">
    <property type="entry name" value="HisKA"/>
    <property type="match status" value="1"/>
</dbReference>
<dbReference type="Proteomes" id="UP000501648">
    <property type="component" value="Chromosome"/>
</dbReference>
<dbReference type="GO" id="GO:0005524">
    <property type="term" value="F:ATP binding"/>
    <property type="evidence" value="ECO:0007669"/>
    <property type="project" value="UniProtKB-KW"/>
</dbReference>
<keyword evidence="10" id="KW-0812">Transmembrane</keyword>
<sequence>MSNAIEHTHPPHSPHLPSMRKSGYLGLSFRQLLLAAFLLIAALLSGTSIHALFTLDRMSSNSRETARQAVQLTESAQRLAERTVAMERSARQYLVLDDPAFHARFNEAREQARQALGELSDSLPMAPRELFSQWGLYGDEAASVLEAESRKDKGEQAKLFQDFARLPALNERIALESRREVDRRNNALSAALDQQRQLLTAQVLGAIVLAVLLAFCFGLWLSRPMARLEQAIGRLGDNRFDQPIEVRGPTDIRRLGQQLDWLRQRLADLEAEKSRFLRHVSHELKTPLAALCEGAALLDDGVAGQLNDNQREIAHILRQNTQSLQTQIEDLLRYNEVSFDAQRIHPVPVDLRALLHKVIDDQRLQWLARTLKVDIEGAARTVVVDPEKMAIVLSNLLSNAVRFSPEGGCIRFLLAEGPGVVRVECIDQGPGVAPTDAARIFEPFYQGLHQPTGARRGNGIGLSVVREYVLAHSGKVYLVPREGGAHFRIELPDEK</sequence>
<evidence type="ECO:0000259" key="12">
    <source>
        <dbReference type="PROSITE" id="PS50885"/>
    </source>
</evidence>
<feature type="domain" description="Histidine kinase" evidence="11">
    <location>
        <begin position="279"/>
        <end position="495"/>
    </location>
</feature>
<name>A0A6M4A0T7_9BURK</name>
<dbReference type="InterPro" id="IPR050980">
    <property type="entry name" value="2C_sensor_his_kinase"/>
</dbReference>
<keyword evidence="10" id="KW-1133">Transmembrane helix</keyword>
<dbReference type="InterPro" id="IPR036890">
    <property type="entry name" value="HATPase_C_sf"/>
</dbReference>
<feature type="domain" description="HAMP" evidence="12">
    <location>
        <begin position="219"/>
        <end position="271"/>
    </location>
</feature>